<dbReference type="EnsemblMetazoa" id="XM_012688383.3">
    <property type="protein sequence ID" value="XP_012543837.2"/>
    <property type="gene ID" value="LOC105841286"/>
</dbReference>
<dbReference type="CDD" id="cd15777">
    <property type="entry name" value="CRBN_C_like"/>
    <property type="match status" value="1"/>
</dbReference>
<evidence type="ECO:0000259" key="2">
    <source>
        <dbReference type="PROSITE" id="PS51788"/>
    </source>
</evidence>
<accession>A0A8R2C4X4</accession>
<reference evidence="4" key="1">
    <citation type="journal article" date="2008" name="Insect Biochem. Mol. Biol.">
        <title>The genome of a lepidopteran model insect, the silkworm Bombyx mori.</title>
        <authorList>
            <consortium name="International Silkworm Genome Consortium"/>
        </authorList>
    </citation>
    <scope>NUCLEOTIDE SEQUENCE [LARGE SCALE GENOMIC DNA]</scope>
    <source>
        <strain evidence="4">p50T</strain>
    </source>
</reference>
<dbReference type="PROSITE" id="PS51788">
    <property type="entry name" value="CULT"/>
    <property type="match status" value="1"/>
</dbReference>
<evidence type="ECO:0000313" key="3">
    <source>
        <dbReference type="EnsemblMetazoa" id="XP_012543837.2"/>
    </source>
</evidence>
<dbReference type="InterPro" id="IPR046336">
    <property type="entry name" value="Lon_prtase_N_sf"/>
</dbReference>
<dbReference type="GeneID" id="105841286"/>
<dbReference type="InterPro" id="IPR015947">
    <property type="entry name" value="PUA-like_sf"/>
</dbReference>
<dbReference type="SUPFAM" id="SSF88697">
    <property type="entry name" value="PUA domain-like"/>
    <property type="match status" value="1"/>
</dbReference>
<proteinExistence type="predicted"/>
<evidence type="ECO:0000313" key="4">
    <source>
        <dbReference type="Proteomes" id="UP000005204"/>
    </source>
</evidence>
<dbReference type="Gene3D" id="2.170.150.20">
    <property type="entry name" value="Peptide methionine sulfoxide reductase"/>
    <property type="match status" value="1"/>
</dbReference>
<dbReference type="KEGG" id="bmor:105841286"/>
<feature type="region of interest" description="Disordered" evidence="1">
    <location>
        <begin position="1"/>
        <end position="33"/>
    </location>
</feature>
<sequence>MDLDENSLDSESLQRVSASEEVDDEQTTSEDEQDFDISLAASHSYMGGGLSSVRGRVVLEAGWEGRVPVVAHHGAVFPGETVPMLVSNAHDAAIVQKIKDDKLFGLLCPDGDNGAAVSGYGALCEVYEAALGGAAEPAALSFKARATHRFRFCHMPKSSVPIHLYARLRLADVRVLPDVCGPPPLRAPGLDSLRSRRGLRYVDAALTAWPAFVYDMFDYERMRNIIKAYFDTLMLDALPEGAVSLSYWVASNLTLGARDRLALFAVDDALLRLHLEVRFITQFSRAQKCALCCGSCGGEVAQREHVFPMSSHGVHSNYTNPGGYVHGVVTVTRARAAPGGPPSADYSWFPGYSWTVALCRDCRAHVGWRFDAIKRSLRPQQFYGLCRNYVQPRHHDQDLADY</sequence>
<name>A0A8R2C4X4_BOMMO</name>
<organism evidence="3 4">
    <name type="scientific">Bombyx mori</name>
    <name type="common">Silk moth</name>
    <dbReference type="NCBI Taxonomy" id="7091"/>
    <lineage>
        <taxon>Eukaryota</taxon>
        <taxon>Metazoa</taxon>
        <taxon>Ecdysozoa</taxon>
        <taxon>Arthropoda</taxon>
        <taxon>Hexapoda</taxon>
        <taxon>Insecta</taxon>
        <taxon>Pterygota</taxon>
        <taxon>Neoptera</taxon>
        <taxon>Endopterygota</taxon>
        <taxon>Lepidoptera</taxon>
        <taxon>Glossata</taxon>
        <taxon>Ditrysia</taxon>
        <taxon>Bombycoidea</taxon>
        <taxon>Bombycidae</taxon>
        <taxon>Bombycinae</taxon>
        <taxon>Bombyx</taxon>
    </lineage>
</organism>
<dbReference type="AlphaFoldDB" id="A0A8R2C4X4"/>
<evidence type="ECO:0000256" key="1">
    <source>
        <dbReference type="SAM" id="MobiDB-lite"/>
    </source>
</evidence>
<dbReference type="Proteomes" id="UP000005204">
    <property type="component" value="Unassembled WGS sequence"/>
</dbReference>
<dbReference type="InterPro" id="IPR034750">
    <property type="entry name" value="CULT"/>
</dbReference>
<protein>
    <recommendedName>
        <fullName evidence="2">CULT domain-containing protein</fullName>
    </recommendedName>
</protein>
<reference evidence="3" key="2">
    <citation type="submission" date="2022-06" db="UniProtKB">
        <authorList>
            <consortium name="EnsemblMetazoa"/>
        </authorList>
    </citation>
    <scope>IDENTIFICATION</scope>
    <source>
        <strain evidence="3">p50T (Dazao)</strain>
    </source>
</reference>
<feature type="compositionally biased region" description="Acidic residues" evidence="1">
    <location>
        <begin position="20"/>
        <end position="33"/>
    </location>
</feature>
<dbReference type="FunFam" id="2.170.150.20:FF:000007">
    <property type="entry name" value="Protein cereblon"/>
    <property type="match status" value="1"/>
</dbReference>
<dbReference type="Gene3D" id="1.20.58.1480">
    <property type="match status" value="1"/>
</dbReference>
<feature type="domain" description="CULT" evidence="2">
    <location>
        <begin position="288"/>
        <end position="394"/>
    </location>
</feature>
<dbReference type="Gene3D" id="2.30.130.40">
    <property type="entry name" value="LON domain-like"/>
    <property type="match status" value="1"/>
</dbReference>
<dbReference type="SMART" id="SM00464">
    <property type="entry name" value="LON"/>
    <property type="match status" value="1"/>
</dbReference>
<keyword evidence="4" id="KW-1185">Reference proteome</keyword>
<dbReference type="RefSeq" id="XP_012543837.2">
    <property type="nucleotide sequence ID" value="XM_012688383.4"/>
</dbReference>
<dbReference type="InterPro" id="IPR003111">
    <property type="entry name" value="Lon_prtase_N"/>
</dbReference>
<dbReference type="SMR" id="A0A8R2C4X4"/>